<dbReference type="PANTHER" id="PTHR38601">
    <property type="entry name" value="HYDROGENASE-4 COMPONENT E"/>
    <property type="match status" value="1"/>
</dbReference>
<feature type="transmembrane region" description="Helical" evidence="6">
    <location>
        <begin position="151"/>
        <end position="171"/>
    </location>
</feature>
<name>A0ABT1Y0B7_9FIRM</name>
<dbReference type="RefSeq" id="WP_089609797.1">
    <property type="nucleotide sequence ID" value="NZ_CP022121.1"/>
</dbReference>
<feature type="transmembrane region" description="Helical" evidence="6">
    <location>
        <begin position="177"/>
        <end position="202"/>
    </location>
</feature>
<keyword evidence="8" id="KW-1185">Reference proteome</keyword>
<comment type="subcellular location">
    <subcellularLocation>
        <location evidence="1">Cell membrane</location>
        <topology evidence="1">Multi-pass membrane protein</topology>
    </subcellularLocation>
</comment>
<dbReference type="EMBL" id="JANPWE010000001">
    <property type="protein sequence ID" value="MCR6544311.1"/>
    <property type="molecule type" value="Genomic_DNA"/>
</dbReference>
<accession>A0ABT1Y0B7</accession>
<comment type="caution">
    <text evidence="7">The sequence shown here is derived from an EMBL/GenBank/DDBJ whole genome shotgun (WGS) entry which is preliminary data.</text>
</comment>
<feature type="transmembrane region" description="Helical" evidence="6">
    <location>
        <begin position="34"/>
        <end position="53"/>
    </location>
</feature>
<dbReference type="PANTHER" id="PTHR38601:SF1">
    <property type="entry name" value="HYDROGENASE-4 COMPONENT E"/>
    <property type="match status" value="1"/>
</dbReference>
<evidence type="ECO:0000313" key="7">
    <source>
        <dbReference type="EMBL" id="MCR6544311.1"/>
    </source>
</evidence>
<dbReference type="Proteomes" id="UP001524944">
    <property type="component" value="Unassembled WGS sequence"/>
</dbReference>
<feature type="transmembrane region" description="Helical" evidence="6">
    <location>
        <begin position="126"/>
        <end position="144"/>
    </location>
</feature>
<reference evidence="7 8" key="1">
    <citation type="submission" date="2022-08" db="EMBL/GenBank/DDBJ databases">
        <title>Proteogenomics of the novel Dehalobacterium formicoaceticum strain EZ94 highlights a key role of methyltransferases during anaerobic dichloromethane degradation.</title>
        <authorList>
            <person name="Wasmund K."/>
        </authorList>
    </citation>
    <scope>NUCLEOTIDE SEQUENCE [LARGE SCALE GENOMIC DNA]</scope>
    <source>
        <strain evidence="7 8">EZ94</strain>
    </source>
</reference>
<feature type="transmembrane region" description="Helical" evidence="6">
    <location>
        <begin position="59"/>
        <end position="78"/>
    </location>
</feature>
<organism evidence="7 8">
    <name type="scientific">Dehalobacterium formicoaceticum</name>
    <dbReference type="NCBI Taxonomy" id="51515"/>
    <lineage>
        <taxon>Bacteria</taxon>
        <taxon>Bacillati</taxon>
        <taxon>Bacillota</taxon>
        <taxon>Clostridia</taxon>
        <taxon>Eubacteriales</taxon>
        <taxon>Peptococcaceae</taxon>
        <taxon>Dehalobacterium</taxon>
    </lineage>
</organism>
<keyword evidence="2" id="KW-1003">Cell membrane</keyword>
<evidence type="ECO:0000256" key="4">
    <source>
        <dbReference type="ARBA" id="ARBA00022989"/>
    </source>
</evidence>
<evidence type="ECO:0000256" key="2">
    <source>
        <dbReference type="ARBA" id="ARBA00022475"/>
    </source>
</evidence>
<proteinExistence type="predicted"/>
<dbReference type="InterPro" id="IPR038730">
    <property type="entry name" value="HyfE-like"/>
</dbReference>
<protein>
    <submittedName>
        <fullName evidence="7">Hydrogenase</fullName>
    </submittedName>
</protein>
<evidence type="ECO:0000256" key="1">
    <source>
        <dbReference type="ARBA" id="ARBA00004651"/>
    </source>
</evidence>
<evidence type="ECO:0000256" key="5">
    <source>
        <dbReference type="ARBA" id="ARBA00023136"/>
    </source>
</evidence>
<evidence type="ECO:0000256" key="3">
    <source>
        <dbReference type="ARBA" id="ARBA00022692"/>
    </source>
</evidence>
<feature type="transmembrane region" description="Helical" evidence="6">
    <location>
        <begin position="93"/>
        <end position="114"/>
    </location>
</feature>
<keyword evidence="4 6" id="KW-1133">Transmembrane helix</keyword>
<feature type="transmembrane region" description="Helical" evidence="6">
    <location>
        <begin position="6"/>
        <end position="22"/>
    </location>
</feature>
<evidence type="ECO:0000313" key="8">
    <source>
        <dbReference type="Proteomes" id="UP001524944"/>
    </source>
</evidence>
<sequence>MTNFLDTLSLLILLTSFILIANKRIGSYVRTFRLQSLLIALGAGIIGLESFAQDGRFDALILCGIMVLLKVIYIPNLLNKTYEHVEHTVEKDFILNIPILIFISFLLFVFSYLTFSSIEGLHEGEVNLQMINLVSVVLIGLFFMITRKKAIGQIVGFLVLENGIFATAMFVTKGMPLIVDLGIFIDLLTGVLIMGLMVFRIYEKFDSIDINKMKNLRG</sequence>
<gene>
    <name evidence="7" type="ORF">NVS47_02075</name>
</gene>
<keyword evidence="5 6" id="KW-0472">Membrane</keyword>
<evidence type="ECO:0000256" key="6">
    <source>
        <dbReference type="SAM" id="Phobius"/>
    </source>
</evidence>
<keyword evidence="3 6" id="KW-0812">Transmembrane</keyword>